<reference evidence="4 5" key="1">
    <citation type="journal article" date="2018" name="Mol. Plant">
        <title>The genome of Artemisia annua provides insight into the evolution of Asteraceae family and artemisinin biosynthesis.</title>
        <authorList>
            <person name="Shen Q."/>
            <person name="Zhang L."/>
            <person name="Liao Z."/>
            <person name="Wang S."/>
            <person name="Yan T."/>
            <person name="Shi P."/>
            <person name="Liu M."/>
            <person name="Fu X."/>
            <person name="Pan Q."/>
            <person name="Wang Y."/>
            <person name="Lv Z."/>
            <person name="Lu X."/>
            <person name="Zhang F."/>
            <person name="Jiang W."/>
            <person name="Ma Y."/>
            <person name="Chen M."/>
            <person name="Hao X."/>
            <person name="Li L."/>
            <person name="Tang Y."/>
            <person name="Lv G."/>
            <person name="Zhou Y."/>
            <person name="Sun X."/>
            <person name="Brodelius P.E."/>
            <person name="Rose J.K.C."/>
            <person name="Tang K."/>
        </authorList>
    </citation>
    <scope>NUCLEOTIDE SEQUENCE [LARGE SCALE GENOMIC DNA]</scope>
    <source>
        <strain evidence="5">cv. Huhao1</strain>
        <tissue evidence="4">Leaf</tissue>
    </source>
</reference>
<dbReference type="InterPro" id="IPR000504">
    <property type="entry name" value="RRM_dom"/>
</dbReference>
<dbReference type="Pfam" id="PF00076">
    <property type="entry name" value="RRM_1"/>
    <property type="match status" value="1"/>
</dbReference>
<feature type="compositionally biased region" description="Basic and acidic residues" evidence="2">
    <location>
        <begin position="371"/>
        <end position="385"/>
    </location>
</feature>
<dbReference type="AlphaFoldDB" id="A0A2U1L8A0"/>
<dbReference type="GO" id="GO:0003723">
    <property type="term" value="F:RNA binding"/>
    <property type="evidence" value="ECO:0007669"/>
    <property type="project" value="UniProtKB-UniRule"/>
</dbReference>
<organism evidence="4 5">
    <name type="scientific">Artemisia annua</name>
    <name type="common">Sweet wormwood</name>
    <dbReference type="NCBI Taxonomy" id="35608"/>
    <lineage>
        <taxon>Eukaryota</taxon>
        <taxon>Viridiplantae</taxon>
        <taxon>Streptophyta</taxon>
        <taxon>Embryophyta</taxon>
        <taxon>Tracheophyta</taxon>
        <taxon>Spermatophyta</taxon>
        <taxon>Magnoliopsida</taxon>
        <taxon>eudicotyledons</taxon>
        <taxon>Gunneridae</taxon>
        <taxon>Pentapetalae</taxon>
        <taxon>asterids</taxon>
        <taxon>campanulids</taxon>
        <taxon>Asterales</taxon>
        <taxon>Asteraceae</taxon>
        <taxon>Asteroideae</taxon>
        <taxon>Anthemideae</taxon>
        <taxon>Artemisiinae</taxon>
        <taxon>Artemisia</taxon>
    </lineage>
</organism>
<dbReference type="InterPro" id="IPR035979">
    <property type="entry name" value="RBD_domain_sf"/>
</dbReference>
<protein>
    <recommendedName>
        <fullName evidence="3">RRM domain-containing protein</fullName>
    </recommendedName>
</protein>
<dbReference type="Gene3D" id="3.30.70.330">
    <property type="match status" value="1"/>
</dbReference>
<feature type="domain" description="RRM" evidence="3">
    <location>
        <begin position="41"/>
        <end position="118"/>
    </location>
</feature>
<dbReference type="Proteomes" id="UP000245207">
    <property type="component" value="Unassembled WGS sequence"/>
</dbReference>
<accession>A0A2U1L8A0</accession>
<feature type="region of interest" description="Disordered" evidence="2">
    <location>
        <begin position="362"/>
        <end position="385"/>
    </location>
</feature>
<feature type="compositionally biased region" description="Basic and acidic residues" evidence="2">
    <location>
        <begin position="444"/>
        <end position="453"/>
    </location>
</feature>
<dbReference type="SMART" id="SM00360">
    <property type="entry name" value="RRM"/>
    <property type="match status" value="1"/>
</dbReference>
<comment type="caution">
    <text evidence="4">The sequence shown here is derived from an EMBL/GenBank/DDBJ whole genome shotgun (WGS) entry which is preliminary data.</text>
</comment>
<dbReference type="CDD" id="cd00590">
    <property type="entry name" value="RRM_SF"/>
    <property type="match status" value="1"/>
</dbReference>
<dbReference type="EMBL" id="PKPP01010880">
    <property type="protein sequence ID" value="PWA45219.1"/>
    <property type="molecule type" value="Genomic_DNA"/>
</dbReference>
<feature type="region of interest" description="Disordered" evidence="2">
    <location>
        <begin position="444"/>
        <end position="465"/>
    </location>
</feature>
<keyword evidence="1" id="KW-0694">RNA-binding</keyword>
<dbReference type="PROSITE" id="PS50102">
    <property type="entry name" value="RRM"/>
    <property type="match status" value="1"/>
</dbReference>
<evidence type="ECO:0000259" key="3">
    <source>
        <dbReference type="PROSITE" id="PS50102"/>
    </source>
</evidence>
<evidence type="ECO:0000313" key="4">
    <source>
        <dbReference type="EMBL" id="PWA45219.1"/>
    </source>
</evidence>
<dbReference type="InterPro" id="IPR012677">
    <property type="entry name" value="Nucleotide-bd_a/b_plait_sf"/>
</dbReference>
<gene>
    <name evidence="4" type="ORF">CTI12_AA519540</name>
</gene>
<evidence type="ECO:0000256" key="2">
    <source>
        <dbReference type="SAM" id="MobiDB-lite"/>
    </source>
</evidence>
<sequence>MGKQVMHEAADGWTWVFRGNNKRSEKRIENPYDRKFEKIASTFYITNFPNHIDARGLWKTCERYGRIVDSYIANKLSKMGKRFGFVRFMGIENEEMFAQSLANIWIGNHHIYAAVARFQRSQSQKGVQKHNFVHKEVERKTSTFQTNHPNTRANNFPRSYASIVHGEGASTNTIRKPDEKKIVKLNDPESISVEDTTKTVLVKVKEVGSMINMHRICSSEGFSNVKVHHVGGLWTWLEFQTSDACLAFKTNNNLKQMFASIKPVQSNFVLDERTIWIEINGLPLCAWGSAALKKVANVFGKFMFFEYDHAQNMSIGRVCIATKYKKFIDEEISVEINGELFAVYVRELSNWSIKIEEENESDCGLSDNDQVENRSHSDEPCRQEKECDNVSISDHEDDMIIKDDTNTVNQHEHVGSHDQQEHVVKDDTDSVNQQEHVVTLEKIDDENQKHEDSNGDAIQSDTSCPPGFEFLKMQKQKQQQQVPSSPTISNCSTSFARYRKKDFKGTSLLFELNRLIEVRGTLGYDVRGCRKTLKHMLNGSGVAIFDR</sequence>
<keyword evidence="5" id="KW-1185">Reference proteome</keyword>
<name>A0A2U1L8A0_ARTAN</name>
<dbReference type="SUPFAM" id="SSF54928">
    <property type="entry name" value="RNA-binding domain, RBD"/>
    <property type="match status" value="1"/>
</dbReference>
<evidence type="ECO:0000313" key="5">
    <source>
        <dbReference type="Proteomes" id="UP000245207"/>
    </source>
</evidence>
<proteinExistence type="predicted"/>
<evidence type="ECO:0000256" key="1">
    <source>
        <dbReference type="PROSITE-ProRule" id="PRU00176"/>
    </source>
</evidence>